<gene>
    <name evidence="10" type="primary">ligA</name>
    <name evidence="12" type="ORF">DW272_02800</name>
</gene>
<dbReference type="Gene3D" id="2.40.50.140">
    <property type="entry name" value="Nucleic acid-binding proteins"/>
    <property type="match status" value="1"/>
</dbReference>
<evidence type="ECO:0000256" key="5">
    <source>
        <dbReference type="ARBA" id="ARBA00022833"/>
    </source>
</evidence>
<feature type="active site" description="N6-AMP-lysine intermediate" evidence="10">
    <location>
        <position position="101"/>
    </location>
</feature>
<evidence type="ECO:0000256" key="2">
    <source>
        <dbReference type="ARBA" id="ARBA00022705"/>
    </source>
</evidence>
<dbReference type="InterPro" id="IPR001679">
    <property type="entry name" value="DNA_ligase"/>
</dbReference>
<evidence type="ECO:0000313" key="12">
    <source>
        <dbReference type="EMBL" id="RHG20152.1"/>
    </source>
</evidence>
<dbReference type="InterPro" id="IPR013839">
    <property type="entry name" value="DNAligase_adenylation"/>
</dbReference>
<dbReference type="SMART" id="SM00292">
    <property type="entry name" value="BRCT"/>
    <property type="match status" value="1"/>
</dbReference>
<feature type="binding site" evidence="10">
    <location>
        <position position="156"/>
    </location>
    <ligand>
        <name>NAD(+)</name>
        <dbReference type="ChEBI" id="CHEBI:57540"/>
    </ligand>
</feature>
<keyword evidence="6 10" id="KW-0520">NAD</keyword>
<keyword evidence="10" id="KW-0460">Magnesium</keyword>
<feature type="binding site" evidence="10">
    <location>
        <begin position="29"/>
        <end position="33"/>
    </location>
    <ligand>
        <name>NAD(+)</name>
        <dbReference type="ChEBI" id="CHEBI:57540"/>
    </ligand>
</feature>
<proteinExistence type="inferred from homology"/>
<keyword evidence="5 10" id="KW-0862">Zinc</keyword>
<evidence type="ECO:0000256" key="10">
    <source>
        <dbReference type="HAMAP-Rule" id="MF_01588"/>
    </source>
</evidence>
<comment type="cofactor">
    <cofactor evidence="10">
        <name>Mg(2+)</name>
        <dbReference type="ChEBI" id="CHEBI:18420"/>
    </cofactor>
    <cofactor evidence="10">
        <name>Mn(2+)</name>
        <dbReference type="ChEBI" id="CHEBI:29035"/>
    </cofactor>
</comment>
<comment type="caution">
    <text evidence="10">Lacks conserved residue(s) required for the propagation of feature annotation.</text>
</comment>
<dbReference type="InterPro" id="IPR004150">
    <property type="entry name" value="NAD_DNA_ligase_OB"/>
</dbReference>
<reference evidence="12 13" key="1">
    <citation type="submission" date="2018-08" db="EMBL/GenBank/DDBJ databases">
        <title>A genome reference for cultivated species of the human gut microbiota.</title>
        <authorList>
            <person name="Zou Y."/>
            <person name="Xue W."/>
            <person name="Luo G."/>
        </authorList>
    </citation>
    <scope>NUCLEOTIDE SEQUENCE [LARGE SCALE GENOMIC DNA]</scope>
    <source>
        <strain evidence="12 13">AM22-9LB</strain>
    </source>
</reference>
<dbReference type="EMBL" id="QRHZ01000001">
    <property type="protein sequence ID" value="RHG20152.1"/>
    <property type="molecule type" value="Genomic_DNA"/>
</dbReference>
<dbReference type="AlphaFoldDB" id="A0A414SKN7"/>
<dbReference type="InterPro" id="IPR001357">
    <property type="entry name" value="BRCT_dom"/>
</dbReference>
<evidence type="ECO:0000256" key="3">
    <source>
        <dbReference type="ARBA" id="ARBA00022723"/>
    </source>
</evidence>
<comment type="function">
    <text evidence="10">DNA ligase that catalyzes the formation of phosphodiester linkages between 5'-phosphoryl and 3'-hydroxyl groups in double-stranded DNA using NAD as a coenzyme and as the energy source for the reaction. It is essential for DNA replication and repair of damaged DNA.</text>
</comment>
<dbReference type="SUPFAM" id="SSF47781">
    <property type="entry name" value="RuvA domain 2-like"/>
    <property type="match status" value="1"/>
</dbReference>
<evidence type="ECO:0000256" key="4">
    <source>
        <dbReference type="ARBA" id="ARBA00022763"/>
    </source>
</evidence>
<feature type="domain" description="BRCT" evidence="11">
    <location>
        <begin position="586"/>
        <end position="670"/>
    </location>
</feature>
<dbReference type="HAMAP" id="MF_01588">
    <property type="entry name" value="DNA_ligase_A"/>
    <property type="match status" value="1"/>
</dbReference>
<dbReference type="EC" id="6.5.1.2" evidence="10"/>
<dbReference type="Pfam" id="PF00533">
    <property type="entry name" value="BRCT"/>
    <property type="match status" value="1"/>
</dbReference>
<feature type="binding site" evidence="10">
    <location>
        <position position="122"/>
    </location>
    <ligand>
        <name>NAD(+)</name>
        <dbReference type="ChEBI" id="CHEBI:57540"/>
    </ligand>
</feature>
<keyword evidence="7 10" id="KW-0234">DNA repair</keyword>
<dbReference type="Gene3D" id="3.30.470.30">
    <property type="entry name" value="DNA ligase/mRNA capping enzyme"/>
    <property type="match status" value="1"/>
</dbReference>
<dbReference type="InterPro" id="IPR012340">
    <property type="entry name" value="NA-bd_OB-fold"/>
</dbReference>
<dbReference type="PROSITE" id="PS50172">
    <property type="entry name" value="BRCT"/>
    <property type="match status" value="1"/>
</dbReference>
<feature type="binding site" evidence="10">
    <location>
        <position position="403"/>
    </location>
    <ligand>
        <name>Zn(2+)</name>
        <dbReference type="ChEBI" id="CHEBI:29105"/>
    </ligand>
</feature>
<feature type="binding site" evidence="10">
    <location>
        <position position="425"/>
    </location>
    <ligand>
        <name>Zn(2+)</name>
        <dbReference type="ChEBI" id="CHEBI:29105"/>
    </ligand>
</feature>
<keyword evidence="2 10" id="KW-0235">DNA replication</keyword>
<dbReference type="NCBIfam" id="NF005932">
    <property type="entry name" value="PRK07956.1"/>
    <property type="match status" value="1"/>
</dbReference>
<keyword evidence="1 10" id="KW-0436">Ligase</keyword>
<comment type="catalytic activity">
    <reaction evidence="9 10">
        <text>NAD(+) + (deoxyribonucleotide)n-3'-hydroxyl + 5'-phospho-(deoxyribonucleotide)m = (deoxyribonucleotide)n+m + AMP + beta-nicotinamide D-nucleotide.</text>
        <dbReference type="EC" id="6.5.1.2"/>
    </reaction>
</comment>
<dbReference type="Proteomes" id="UP000284220">
    <property type="component" value="Unassembled WGS sequence"/>
</dbReference>
<dbReference type="InterPro" id="IPR013840">
    <property type="entry name" value="DNAligase_N"/>
</dbReference>
<evidence type="ECO:0000256" key="7">
    <source>
        <dbReference type="ARBA" id="ARBA00023204"/>
    </source>
</evidence>
<dbReference type="Gene3D" id="3.40.50.10190">
    <property type="entry name" value="BRCT domain"/>
    <property type="match status" value="1"/>
</dbReference>
<accession>A0A414SKN7</accession>
<dbReference type="SMART" id="SM00532">
    <property type="entry name" value="LIGANc"/>
    <property type="match status" value="1"/>
</dbReference>
<dbReference type="GO" id="GO:0006260">
    <property type="term" value="P:DNA replication"/>
    <property type="evidence" value="ECO:0007669"/>
    <property type="project" value="UniProtKB-KW"/>
</dbReference>
<dbReference type="Pfam" id="PF03120">
    <property type="entry name" value="OB_DNA_ligase"/>
    <property type="match status" value="1"/>
</dbReference>
<keyword evidence="4 10" id="KW-0227">DNA damage</keyword>
<dbReference type="Gene3D" id="1.10.287.610">
    <property type="entry name" value="Helix hairpin bin"/>
    <property type="match status" value="1"/>
</dbReference>
<dbReference type="SUPFAM" id="SSF50249">
    <property type="entry name" value="Nucleic acid-binding proteins"/>
    <property type="match status" value="1"/>
</dbReference>
<evidence type="ECO:0000259" key="11">
    <source>
        <dbReference type="PROSITE" id="PS50172"/>
    </source>
</evidence>
<dbReference type="SUPFAM" id="SSF52113">
    <property type="entry name" value="BRCT domain"/>
    <property type="match status" value="1"/>
</dbReference>
<dbReference type="SUPFAM" id="SSF56091">
    <property type="entry name" value="DNA ligase/mRNA capping enzyme, catalytic domain"/>
    <property type="match status" value="1"/>
</dbReference>
<keyword evidence="8 10" id="KW-0464">Manganese</keyword>
<feature type="binding site" evidence="10">
    <location>
        <position position="400"/>
    </location>
    <ligand>
        <name>Zn(2+)</name>
        <dbReference type="ChEBI" id="CHEBI:29105"/>
    </ligand>
</feature>
<keyword evidence="3 10" id="KW-0479">Metal-binding</keyword>
<dbReference type="NCBIfam" id="TIGR00575">
    <property type="entry name" value="dnlj"/>
    <property type="match status" value="1"/>
</dbReference>
<evidence type="ECO:0000256" key="9">
    <source>
        <dbReference type="ARBA" id="ARBA00034005"/>
    </source>
</evidence>
<comment type="similarity">
    <text evidence="10">Belongs to the NAD-dependent DNA ligase family. LigA subfamily.</text>
</comment>
<dbReference type="GO" id="GO:0046872">
    <property type="term" value="F:metal ion binding"/>
    <property type="evidence" value="ECO:0007669"/>
    <property type="project" value="UniProtKB-KW"/>
</dbReference>
<name>A0A414SKN7_9FIRM</name>
<sequence>MKERIQYLVKQLNIYRNAYYNESKSLISDYEYDELYDELEKLEYVTGIIYSNSPTQSVGYEVVSKLQKVKHSHPMMSLDKTKITNDLVEFSNGRDCVLSLKMDGLTTLITYDFGRVIQAETRGNGLIGEVITHNVKAFENLPYTIHTSSKFEFEGESIILLDDFNNINNKIINECHEIAKRNKLSSEELEKLIDEKTYKTPRNLASGSVRQLNSEVTKNRHVKFIVWKVPYGVASYTSGFKLAKQMGFEVVPYVTYNSKTDNIDEKIDILTSIAKEKGYPIDGIVCTYNDVKFGKSLGMTNHHARNAIAYKFYDEENVTTLKTVEWSMGKTGQLTPVAVFEDTVIDGTTVNRASLHNVSVFKSFELGAGDEITVYKSNMIIPQIRDNLSRSGTLTIPDTCPICGEQAQVIKDNESEVLICSNPDCPGKLLGKISHAVSRNALNIDGLSDATIEKFISLGWLKSISDIYSLKKYEKNMKSLSGFGKKSVDKLLASIEISRKTELNRFINALSIPMIGNTASKAIAKYCDGSVDKFFTGMDEKFPYINIEGIGTQRTEIMHDFWNNHKEEVKSFAREFVFEETETSNTASNNLENMIFVITGSLNEFENRDAAKYEIEKHGGKVSGSISSRTNFLVNNDVNSTSTKNTKAKNLGIPIINESELISMLNSNTI</sequence>
<protein>
    <recommendedName>
        <fullName evidence="10">DNA ligase</fullName>
        <ecNumber evidence="10">6.5.1.2</ecNumber>
    </recommendedName>
    <alternativeName>
        <fullName evidence="10">Polydeoxyribonucleotide synthase [NAD(+)]</fullName>
    </alternativeName>
</protein>
<dbReference type="InterPro" id="IPR036420">
    <property type="entry name" value="BRCT_dom_sf"/>
</dbReference>
<feature type="binding site" evidence="10">
    <location>
        <begin position="77"/>
        <end position="78"/>
    </location>
    <ligand>
        <name>NAD(+)</name>
        <dbReference type="ChEBI" id="CHEBI:57540"/>
    </ligand>
</feature>
<evidence type="ECO:0000256" key="8">
    <source>
        <dbReference type="ARBA" id="ARBA00023211"/>
    </source>
</evidence>
<dbReference type="RefSeq" id="WP_118197475.1">
    <property type="nucleotide sequence ID" value="NZ_QRHZ01000001.1"/>
</dbReference>
<dbReference type="InterPro" id="IPR010994">
    <property type="entry name" value="RuvA_2-like"/>
</dbReference>
<dbReference type="PIRSF" id="PIRSF001604">
    <property type="entry name" value="LigA"/>
    <property type="match status" value="1"/>
</dbReference>
<evidence type="ECO:0000256" key="1">
    <source>
        <dbReference type="ARBA" id="ARBA00022598"/>
    </source>
</evidence>
<dbReference type="GO" id="GO:0006281">
    <property type="term" value="P:DNA repair"/>
    <property type="evidence" value="ECO:0007669"/>
    <property type="project" value="UniProtKB-KW"/>
</dbReference>
<evidence type="ECO:0000313" key="13">
    <source>
        <dbReference type="Proteomes" id="UP000284220"/>
    </source>
</evidence>
<comment type="caution">
    <text evidence="12">The sequence shown here is derived from an EMBL/GenBank/DDBJ whole genome shotgun (WGS) entry which is preliminary data.</text>
</comment>
<dbReference type="Pfam" id="PF01653">
    <property type="entry name" value="DNA_ligase_aden"/>
    <property type="match status" value="2"/>
</dbReference>
<organism evidence="12 13">
    <name type="scientific">Blautia obeum</name>
    <dbReference type="NCBI Taxonomy" id="40520"/>
    <lineage>
        <taxon>Bacteria</taxon>
        <taxon>Bacillati</taxon>
        <taxon>Bacillota</taxon>
        <taxon>Clostridia</taxon>
        <taxon>Lachnospirales</taxon>
        <taxon>Lachnospiraceae</taxon>
        <taxon>Blautia</taxon>
    </lineage>
</organism>
<feature type="binding site" evidence="10">
    <location>
        <position position="311"/>
    </location>
    <ligand>
        <name>NAD(+)</name>
        <dbReference type="ChEBI" id="CHEBI:57540"/>
    </ligand>
</feature>
<feature type="binding site" evidence="10">
    <location>
        <position position="420"/>
    </location>
    <ligand>
        <name>Zn(2+)</name>
        <dbReference type="ChEBI" id="CHEBI:29105"/>
    </ligand>
</feature>
<dbReference type="Gene3D" id="1.10.150.20">
    <property type="entry name" value="5' to 3' exonuclease, C-terminal subdomain"/>
    <property type="match status" value="2"/>
</dbReference>
<dbReference type="CDD" id="cd17748">
    <property type="entry name" value="BRCT_DNA_ligase_like"/>
    <property type="match status" value="1"/>
</dbReference>
<dbReference type="GO" id="GO:0003911">
    <property type="term" value="F:DNA ligase (NAD+) activity"/>
    <property type="evidence" value="ECO:0007669"/>
    <property type="project" value="UniProtKB-UniRule"/>
</dbReference>
<evidence type="ECO:0000256" key="6">
    <source>
        <dbReference type="ARBA" id="ARBA00023027"/>
    </source>
</evidence>